<dbReference type="HOGENOM" id="CLU_037244_1_0_1"/>
<gene>
    <name evidence="3" type="ORF">MBM_05403</name>
</gene>
<feature type="compositionally biased region" description="Polar residues" evidence="1">
    <location>
        <begin position="272"/>
        <end position="282"/>
    </location>
</feature>
<keyword evidence="4" id="KW-1185">Reference proteome</keyword>
<dbReference type="GO" id="GO:0000324">
    <property type="term" value="C:fungal-type vacuole"/>
    <property type="evidence" value="ECO:0007669"/>
    <property type="project" value="TreeGrafter"/>
</dbReference>
<feature type="region of interest" description="Disordered" evidence="1">
    <location>
        <begin position="158"/>
        <end position="182"/>
    </location>
</feature>
<evidence type="ECO:0000256" key="1">
    <source>
        <dbReference type="SAM" id="MobiDB-lite"/>
    </source>
</evidence>
<feature type="transmembrane region" description="Helical" evidence="2">
    <location>
        <begin position="90"/>
        <end position="111"/>
    </location>
</feature>
<dbReference type="RefSeq" id="XP_007293292.1">
    <property type="nucleotide sequence ID" value="XM_007293230.1"/>
</dbReference>
<keyword evidence="2" id="KW-0812">Transmembrane</keyword>
<keyword evidence="2" id="KW-0472">Membrane</keyword>
<dbReference type="OMA" id="ANAPYMQ"/>
<dbReference type="InterPro" id="IPR051009">
    <property type="entry name" value="PRM"/>
</dbReference>
<evidence type="ECO:0000256" key="2">
    <source>
        <dbReference type="SAM" id="Phobius"/>
    </source>
</evidence>
<feature type="region of interest" description="Disordered" evidence="1">
    <location>
        <begin position="249"/>
        <end position="325"/>
    </location>
</feature>
<accession>K1XU23</accession>
<evidence type="ECO:0000313" key="4">
    <source>
        <dbReference type="Proteomes" id="UP000006753"/>
    </source>
</evidence>
<dbReference type="GeneID" id="18761338"/>
<sequence>MSTALPDLAIATDAAPNSTPVAQDATITGSGTTGQATGAVSITGAGTSTTGGALTGLPKLSGVAQPVTPTVPPTANAPYMQPSSLPEGTVFIVVGAILGFMAISVLLWRALVAWSLHRSVKCASQHQTMTDTKAMFRAPGPPAAPFYKNYSDRDSTISLSGVGGKSGKKARPTPTQGNADRASLFFSPTAGAAGAGLGTGAGNRASSYLPAGYYASGTASAANGSSQVTLGGHQPAISLSHLRTDCQGYNRARSMGPSPPDSPHSAGASERQYLQSTSSLNLDQGYGGGDRRPSAYLDDLFDREGGGVLGGVEHGRAHSGSPRRY</sequence>
<dbReference type="AlphaFoldDB" id="K1XU23"/>
<reference evidence="3 4" key="1">
    <citation type="journal article" date="2012" name="BMC Genomics">
        <title>Sequencing the genome of Marssonina brunnea reveals fungus-poplar co-evolution.</title>
        <authorList>
            <person name="Zhu S."/>
            <person name="Cao Y.-Z."/>
            <person name="Jiang C."/>
            <person name="Tan B.-Y."/>
            <person name="Wang Z."/>
            <person name="Feng S."/>
            <person name="Zhang L."/>
            <person name="Su X.-H."/>
            <person name="Brejova B."/>
            <person name="Vinar T."/>
            <person name="Xu M."/>
            <person name="Wang M.-X."/>
            <person name="Zhang S.-G."/>
            <person name="Huang M.-R."/>
            <person name="Wu R."/>
            <person name="Zhou Y."/>
        </authorList>
    </citation>
    <scope>NUCLEOTIDE SEQUENCE [LARGE SCALE GENOMIC DNA]</scope>
    <source>
        <strain evidence="3 4">MB_m1</strain>
    </source>
</reference>
<dbReference type="KEGG" id="mbe:MBM_05403"/>
<proteinExistence type="predicted"/>
<dbReference type="eggNOG" id="ENOG502S625">
    <property type="taxonomic scope" value="Eukaryota"/>
</dbReference>
<keyword evidence="2" id="KW-1133">Transmembrane helix</keyword>
<dbReference type="PANTHER" id="PTHR36089">
    <property type="entry name" value="CHITIN SYNTHASE 3 COMPLEX PROTEIN CSI2-RELATED"/>
    <property type="match status" value="1"/>
</dbReference>
<dbReference type="EMBL" id="JH921439">
    <property type="protein sequence ID" value="EKD16109.1"/>
    <property type="molecule type" value="Genomic_DNA"/>
</dbReference>
<dbReference type="InParanoid" id="K1XU23"/>
<protein>
    <recommendedName>
        <fullName evidence="5">Csi2 protein</fullName>
    </recommendedName>
</protein>
<name>K1XU23_MARBU</name>
<dbReference type="OrthoDB" id="4065319at2759"/>
<evidence type="ECO:0008006" key="5">
    <source>
        <dbReference type="Google" id="ProtNLM"/>
    </source>
</evidence>
<dbReference type="PANTHER" id="PTHR36089:SF1">
    <property type="entry name" value="CHITIN SYNTHASE 3 COMPLEX PROTEIN CSI2-RELATED"/>
    <property type="match status" value="1"/>
</dbReference>
<dbReference type="Proteomes" id="UP000006753">
    <property type="component" value="Unassembled WGS sequence"/>
</dbReference>
<evidence type="ECO:0000313" key="3">
    <source>
        <dbReference type="EMBL" id="EKD16109.1"/>
    </source>
</evidence>
<organism evidence="3 4">
    <name type="scientific">Marssonina brunnea f. sp. multigermtubi (strain MB_m1)</name>
    <name type="common">Marssonina leaf spot fungus</name>
    <dbReference type="NCBI Taxonomy" id="1072389"/>
    <lineage>
        <taxon>Eukaryota</taxon>
        <taxon>Fungi</taxon>
        <taxon>Dikarya</taxon>
        <taxon>Ascomycota</taxon>
        <taxon>Pezizomycotina</taxon>
        <taxon>Leotiomycetes</taxon>
        <taxon>Helotiales</taxon>
        <taxon>Drepanopezizaceae</taxon>
        <taxon>Drepanopeziza</taxon>
    </lineage>
</organism>